<evidence type="ECO:0000313" key="3">
    <source>
        <dbReference type="Proteomes" id="UP000078492"/>
    </source>
</evidence>
<feature type="compositionally biased region" description="Basic and acidic residues" evidence="1">
    <location>
        <begin position="1247"/>
        <end position="1260"/>
    </location>
</feature>
<feature type="compositionally biased region" description="Polar residues" evidence="1">
    <location>
        <begin position="186"/>
        <end position="195"/>
    </location>
</feature>
<feature type="compositionally biased region" description="Basic and acidic residues" evidence="1">
    <location>
        <begin position="572"/>
        <end position="581"/>
    </location>
</feature>
<feature type="compositionally biased region" description="Acidic residues" evidence="1">
    <location>
        <begin position="1174"/>
        <end position="1246"/>
    </location>
</feature>
<organism evidence="2 3">
    <name type="scientific">Trachymyrmex cornetzi</name>
    <dbReference type="NCBI Taxonomy" id="471704"/>
    <lineage>
        <taxon>Eukaryota</taxon>
        <taxon>Metazoa</taxon>
        <taxon>Ecdysozoa</taxon>
        <taxon>Arthropoda</taxon>
        <taxon>Hexapoda</taxon>
        <taxon>Insecta</taxon>
        <taxon>Pterygota</taxon>
        <taxon>Neoptera</taxon>
        <taxon>Endopterygota</taxon>
        <taxon>Hymenoptera</taxon>
        <taxon>Apocrita</taxon>
        <taxon>Aculeata</taxon>
        <taxon>Formicoidea</taxon>
        <taxon>Formicidae</taxon>
        <taxon>Myrmicinae</taxon>
        <taxon>Trachymyrmex</taxon>
    </lineage>
</organism>
<feature type="compositionally biased region" description="Basic residues" evidence="1">
    <location>
        <begin position="1333"/>
        <end position="1344"/>
    </location>
</feature>
<feature type="compositionally biased region" description="Low complexity" evidence="1">
    <location>
        <begin position="47"/>
        <end position="71"/>
    </location>
</feature>
<feature type="compositionally biased region" description="Polar residues" evidence="1">
    <location>
        <begin position="947"/>
        <end position="957"/>
    </location>
</feature>
<feature type="compositionally biased region" description="Basic residues" evidence="1">
    <location>
        <begin position="1530"/>
        <end position="1539"/>
    </location>
</feature>
<feature type="compositionally biased region" description="Polar residues" evidence="1">
    <location>
        <begin position="980"/>
        <end position="990"/>
    </location>
</feature>
<accession>A0A195E568</accession>
<proteinExistence type="predicted"/>
<feature type="compositionally biased region" description="Polar residues" evidence="1">
    <location>
        <begin position="309"/>
        <end position="326"/>
    </location>
</feature>
<feature type="region of interest" description="Disordered" evidence="1">
    <location>
        <begin position="1302"/>
        <end position="1348"/>
    </location>
</feature>
<gene>
    <name evidence="2" type="ORF">ALC57_07522</name>
</gene>
<sequence length="2043" mass="231355">MSRSVKDSDDDFEPKSSIGRMQTRMFTVQSVNSPLRRSSRIKQNKYSPSSESDSSISSTQTTQSAIIQATTMDSTVSDTMKKLRTRKHSVSSEISEIDIDVPPTSVKRSTRQSSGATSLVGTPTKVNTRATSKRFMRAGSETKSPLPATRTTRQTRARSIDPESSTVNKNQSSSPTKTRRRASMLPLSSQIQEQTELNDRIPYVRLDSTIVETDEITNSGNSDSSPDIQLQRLHQIKRKLQNINKDQIEEDYSHENVETSTDSSKSAETLQLSEKEDATQTEDITRETAKNTENTLDKEQKKFEETLPSDKSTIEEFSTYSSPSHRNSAKEDTKIVENLSDVEKSLLDICGSNKEMEVMPENLSGTSIEKEKSNKENQMLNIISDVAEKLMQPKPASSIKSFTSPFMDKLLSEKETKSMKKEVNLNKRLHSRESTEVAIKYSDLSKETIDNSQEKMDISIESINSNASDKTILLHESTEVADKVTNKDEISTENTSACNEDAMEIISELEKTDTKECTITDNQNSNKSESNEVDKTSRLSINLVKSKQTSDSRESLTSIITMDDNEIKLVLEERSPRRNDNEVSPNVAHSKPDQSVDSQISSPINKTSTDSATVIDKQSALTQDKIIIIDSSDSIEQEEENSLKQEIESTTSQSSNIVLETNNSVNNSNDTIIQDNQLTDVIEASKKSTMDISFEKTDSKGVLSEKVKPNLKRKSTDNLEGEKESLQMETSQKDQENINVVDDVSDVDAGINLFQDIPADKWKEKDDVKTGSVQSTSQLVEEVENENEAEHDLILVDKQAWLAAETIKAAKEAESFEYDSDDTVLLKSRLDSFASQANYEKLATVDEELTLDIDPNEKNEKQVKKRKSRTKKRLVSEIDEDISRYAEDEDNLIPVDKSLNESKTALNRTNDRSISRLNKSEQSEKTKRRSSKASNESEKEIDDANELNRNSLISKNDISSRKSTGERTSLNKSSKDISMPNISPNKSQTDNSEKELDDTAASTRKKLYKKKHSLEQSCNKDTDDNATESENKNVATEDCSKKHENTSLNYSADQESESLVVRKIIHLNESDDSDIDVNVVAMDLGSKTSMIANMGSDSDECEIPEYLFSKAISESNTDDSNGYSDSLNREYNLDGLELKFSDDDVAADECRDSEVEFSDSDDNGSDLQDFIIDDIETENDDEEDNDTGAENEEEENDEEDSDIEAENDDEEDNDTGAENEKEENAEEDNDIEAENDDEEDNEDDDNAVQKEKVEDEKEKANFNTELINIENENVQKKDTADKDTNQNKFIEMEAVSLYASTSHKLSKTHENNNKSIEHISPCKSETETTQEVKKKKSNMKKNKKLILQDSSNSDLSIKKKKKKKSLVKENETVPLSTCNIIASALKSILDPQYSKDGAEQLNEFKSLTLHEDSLKKFKDANKKEISSDFSLLPDLMKKVQDFTFPPKSPKISSRKTMNIDIETPRLKYLRKEKLNESAPTRLEYSSETNSLQKQLSAEKDTTQIKIKKKNKDKVHDLIIPSNDDVIQKCSQKKQKKRKRQDSSNKNMSDKVLSEDVTELNVPKKKKIKLTPLTIVEDNIHKDTCETNKKKKKKNKLKENITDKAKNAIELNVSKKKKPVKLTQLSTVEDNTLEDVSLSHSNERKLKQSVLMNYIVREVWSKDITKLNRLKKKKHDKFAQLPVVEDNIPEDVCQINERKKKKKNRDISKENVIDKSLSTDVIEIKIPKKKKRAKLTQLSIVENAREEACQINKIKKNKKQINIVEENTNVNKDNMLRNIRGNKTELPQYKKKNKVVNSLELDLLTDEQVKKKIKRQETVESIETLQTEKKKKKKKKKEEDVLSIEIPVSKLKSEKILPSKLRLQKTALGMSKSKNVAYNTKELDETDAKVYTEESRSKKKRNQNEDVENAIYMNIPKKSKKEVKERNFLPPSSGLKRLPDDVIENLVDVPTKAKKRQKTSRGKEKIVSSTTTGKVKVTTADRDNTLNTSGCTTQFRVVNLQKTKKQPLKGAAAAASFRERMLTRNSREPMSSYLMFCDKMSHPK</sequence>
<feature type="region of interest" description="Disordered" evidence="1">
    <location>
        <begin position="1477"/>
        <end position="1512"/>
    </location>
</feature>
<evidence type="ECO:0000256" key="1">
    <source>
        <dbReference type="SAM" id="MobiDB-lite"/>
    </source>
</evidence>
<feature type="compositionally biased region" description="Basic and acidic residues" evidence="1">
    <location>
        <begin position="273"/>
        <end position="305"/>
    </location>
</feature>
<feature type="region of interest" description="Disordered" evidence="1">
    <location>
        <begin position="705"/>
        <end position="734"/>
    </location>
</feature>
<feature type="compositionally biased region" description="Basic and acidic residues" evidence="1">
    <location>
        <begin position="1307"/>
        <end position="1317"/>
    </location>
</feature>
<feature type="compositionally biased region" description="Polar residues" evidence="1">
    <location>
        <begin position="519"/>
        <end position="528"/>
    </location>
</feature>
<feature type="region of interest" description="Disordered" evidence="1">
    <location>
        <begin position="248"/>
        <end position="332"/>
    </location>
</feature>
<feature type="region of interest" description="Disordered" evidence="1">
    <location>
        <begin position="1525"/>
        <end position="1554"/>
    </location>
</feature>
<protein>
    <submittedName>
        <fullName evidence="2">Replicase polyprotein 1ab</fullName>
    </submittedName>
</protein>
<feature type="compositionally biased region" description="Basic residues" evidence="1">
    <location>
        <begin position="1003"/>
        <end position="1012"/>
    </location>
</feature>
<feature type="compositionally biased region" description="Basic and acidic residues" evidence="1">
    <location>
        <begin position="1273"/>
        <end position="1282"/>
    </location>
</feature>
<feature type="compositionally biased region" description="Polar residues" evidence="1">
    <location>
        <begin position="1483"/>
        <end position="1495"/>
    </location>
</feature>
<feature type="compositionally biased region" description="Polar residues" evidence="1">
    <location>
        <begin position="111"/>
        <end position="130"/>
    </location>
</feature>
<keyword evidence="3" id="KW-1185">Reference proteome</keyword>
<dbReference type="KEGG" id="tcz:108760962"/>
<feature type="compositionally biased region" description="Polar residues" evidence="1">
    <location>
        <begin position="593"/>
        <end position="611"/>
    </location>
</feature>
<dbReference type="EMBL" id="KQ979609">
    <property type="protein sequence ID" value="KYN20231.1"/>
    <property type="molecule type" value="Genomic_DNA"/>
</dbReference>
<feature type="region of interest" description="Disordered" evidence="1">
    <location>
        <begin position="903"/>
        <end position="1055"/>
    </location>
</feature>
<feature type="region of interest" description="Disordered" evidence="1">
    <location>
        <begin position="1"/>
        <end position="196"/>
    </location>
</feature>
<dbReference type="OrthoDB" id="7701768at2759"/>
<feature type="compositionally biased region" description="Polar residues" evidence="1">
    <location>
        <begin position="24"/>
        <end position="36"/>
    </location>
</feature>
<reference evidence="2 3" key="1">
    <citation type="submission" date="2015-09" db="EMBL/GenBank/DDBJ databases">
        <title>Trachymyrmex cornetzi WGS genome.</title>
        <authorList>
            <person name="Nygaard S."/>
            <person name="Hu H."/>
            <person name="Boomsma J."/>
            <person name="Zhang G."/>
        </authorList>
    </citation>
    <scope>NUCLEOTIDE SEQUENCE [LARGE SCALE GENOMIC DNA]</scope>
    <source>
        <strain evidence="2">Tcor2-1</strain>
        <tissue evidence="2">Whole body</tissue>
    </source>
</reference>
<feature type="region of interest" description="Disordered" evidence="1">
    <location>
        <begin position="1174"/>
        <end position="1282"/>
    </location>
</feature>
<evidence type="ECO:0000313" key="2">
    <source>
        <dbReference type="EMBL" id="KYN20231.1"/>
    </source>
</evidence>
<name>A0A195E568_9HYME</name>
<dbReference type="STRING" id="471704.A0A195E568"/>
<feature type="compositionally biased region" description="Basic and acidic residues" evidence="1">
    <location>
        <begin position="909"/>
        <end position="925"/>
    </location>
</feature>
<feature type="region of interest" description="Disordered" evidence="1">
    <location>
        <begin position="572"/>
        <end position="611"/>
    </location>
</feature>
<feature type="compositionally biased region" description="Polar residues" evidence="1">
    <location>
        <begin position="258"/>
        <end position="272"/>
    </location>
</feature>
<feature type="compositionally biased region" description="Polar residues" evidence="1">
    <location>
        <begin position="162"/>
        <end position="176"/>
    </location>
</feature>
<feature type="region of interest" description="Disordered" evidence="1">
    <location>
        <begin position="516"/>
        <end position="536"/>
    </location>
</feature>
<dbReference type="Proteomes" id="UP000078492">
    <property type="component" value="Unassembled WGS sequence"/>
</dbReference>
<feature type="compositionally biased region" description="Polar residues" evidence="1">
    <location>
        <begin position="1261"/>
        <end position="1272"/>
    </location>
</feature>